<name>A0ABN8YHU0_RANTA</name>
<organism evidence="1 2">
    <name type="scientific">Rangifer tarandus platyrhynchus</name>
    <name type="common">Svalbard reindeer</name>
    <dbReference type="NCBI Taxonomy" id="3082113"/>
    <lineage>
        <taxon>Eukaryota</taxon>
        <taxon>Metazoa</taxon>
        <taxon>Chordata</taxon>
        <taxon>Craniata</taxon>
        <taxon>Vertebrata</taxon>
        <taxon>Euteleostomi</taxon>
        <taxon>Mammalia</taxon>
        <taxon>Eutheria</taxon>
        <taxon>Laurasiatheria</taxon>
        <taxon>Artiodactyla</taxon>
        <taxon>Ruminantia</taxon>
        <taxon>Pecora</taxon>
        <taxon>Cervidae</taxon>
        <taxon>Odocoileinae</taxon>
        <taxon>Rangifer</taxon>
    </lineage>
</organism>
<dbReference type="EMBL" id="OX459938">
    <property type="protein sequence ID" value="CAI9160161.1"/>
    <property type="molecule type" value="Genomic_DNA"/>
</dbReference>
<sequence length="308" mass="36127">MFTVLVKAEPSVRLRNYKIYFNGNVKGHRGYPGPERKHSIHRCYTGIPHQFPYLLQISTWENNHVSQTGRRGRDAAERLHCLMQDRNSKWKINALQPPQSEVKVNIWEIKPPDFSYKLYTSLRLAEKPSRTITEEERRKIPDFPGKMVHLPSLRNPPKKAISPKFITTFPRLDSHKAKLMFVESGKYPNGVYLNPKPHDFRQNEHNLPNFVMTYEKDPFGLKFKSQHLSTVSGCPSLKNGQQNSTERFITYKPRECTWDSKLILPKAPWPIKSASYTRHRRRRDAYSAFMDRVEEKFNKTCKNNGQKI</sequence>
<evidence type="ECO:0000313" key="1">
    <source>
        <dbReference type="EMBL" id="CAI9160161.1"/>
    </source>
</evidence>
<reference evidence="1" key="1">
    <citation type="submission" date="2023-04" db="EMBL/GenBank/DDBJ databases">
        <authorList>
            <consortium name="ELIXIR-Norway"/>
        </authorList>
    </citation>
    <scope>NUCLEOTIDE SEQUENCE [LARGE SCALE GENOMIC DNA]</scope>
</reference>
<gene>
    <name evidence="1" type="ORF">MRATA1EN1_LOCUS9123</name>
</gene>
<protein>
    <submittedName>
        <fullName evidence="1">Uncharacterized protein</fullName>
    </submittedName>
</protein>
<proteinExistence type="predicted"/>
<keyword evidence="2" id="KW-1185">Reference proteome</keyword>
<evidence type="ECO:0000313" key="2">
    <source>
        <dbReference type="Proteomes" id="UP001176941"/>
    </source>
</evidence>
<accession>A0ABN8YHU0</accession>
<dbReference type="Proteomes" id="UP001176941">
    <property type="component" value="Chromosome 2"/>
</dbReference>